<sequence>MYHNLKTIFTVWKRVCFEMLITRLVGRTMQYLSIWTVTEFCFTGSEGIALCHYN</sequence>
<name>A0A0E9TRM1_ANGAN</name>
<dbReference type="AlphaFoldDB" id="A0A0E9TRM1"/>
<reference evidence="1" key="2">
    <citation type="journal article" date="2015" name="Fish Shellfish Immunol.">
        <title>Early steps in the European eel (Anguilla anguilla)-Vibrio vulnificus interaction in the gills: Role of the RtxA13 toxin.</title>
        <authorList>
            <person name="Callol A."/>
            <person name="Pajuelo D."/>
            <person name="Ebbesson L."/>
            <person name="Teles M."/>
            <person name="MacKenzie S."/>
            <person name="Amaro C."/>
        </authorList>
    </citation>
    <scope>NUCLEOTIDE SEQUENCE</scope>
</reference>
<protein>
    <submittedName>
        <fullName evidence="1">Uncharacterized protein</fullName>
    </submittedName>
</protein>
<reference evidence="1" key="1">
    <citation type="submission" date="2014-11" db="EMBL/GenBank/DDBJ databases">
        <authorList>
            <person name="Amaro Gonzalez C."/>
        </authorList>
    </citation>
    <scope>NUCLEOTIDE SEQUENCE</scope>
</reference>
<dbReference type="EMBL" id="GBXM01052356">
    <property type="protein sequence ID" value="JAH56221.1"/>
    <property type="molecule type" value="Transcribed_RNA"/>
</dbReference>
<proteinExistence type="predicted"/>
<accession>A0A0E9TRM1</accession>
<organism evidence="1">
    <name type="scientific">Anguilla anguilla</name>
    <name type="common">European freshwater eel</name>
    <name type="synonym">Muraena anguilla</name>
    <dbReference type="NCBI Taxonomy" id="7936"/>
    <lineage>
        <taxon>Eukaryota</taxon>
        <taxon>Metazoa</taxon>
        <taxon>Chordata</taxon>
        <taxon>Craniata</taxon>
        <taxon>Vertebrata</taxon>
        <taxon>Euteleostomi</taxon>
        <taxon>Actinopterygii</taxon>
        <taxon>Neopterygii</taxon>
        <taxon>Teleostei</taxon>
        <taxon>Anguilliformes</taxon>
        <taxon>Anguillidae</taxon>
        <taxon>Anguilla</taxon>
    </lineage>
</organism>
<evidence type="ECO:0000313" key="1">
    <source>
        <dbReference type="EMBL" id="JAH56221.1"/>
    </source>
</evidence>